<gene>
    <name evidence="13" type="ORF">SAMN05661086_00257</name>
</gene>
<organism evidence="13 14">
    <name type="scientific">Anaeromicropila populeti</name>
    <dbReference type="NCBI Taxonomy" id="37658"/>
    <lineage>
        <taxon>Bacteria</taxon>
        <taxon>Bacillati</taxon>
        <taxon>Bacillota</taxon>
        <taxon>Clostridia</taxon>
        <taxon>Lachnospirales</taxon>
        <taxon>Lachnospiraceae</taxon>
        <taxon>Anaeromicropila</taxon>
    </lineage>
</organism>
<dbReference type="InterPro" id="IPR027417">
    <property type="entry name" value="P-loop_NTPase"/>
</dbReference>
<proteinExistence type="inferred from homology"/>
<keyword evidence="12" id="KW-0004">4Fe-4S</keyword>
<evidence type="ECO:0000256" key="6">
    <source>
        <dbReference type="ARBA" id="ARBA00022723"/>
    </source>
</evidence>
<dbReference type="PROSITE" id="PS00692">
    <property type="entry name" value="NIFH_FRXC_2"/>
    <property type="match status" value="1"/>
</dbReference>
<dbReference type="PROSITE" id="PS00746">
    <property type="entry name" value="NIFH_FRXC_1"/>
    <property type="match status" value="1"/>
</dbReference>
<evidence type="ECO:0000256" key="2">
    <source>
        <dbReference type="ARBA" id="ARBA00002234"/>
    </source>
</evidence>
<keyword evidence="10 12" id="KW-0411">Iron-sulfur</keyword>
<comment type="function">
    <text evidence="2">The key enzymatic reactions in nitrogen fixation are catalyzed by the nitrogenase complex, which has 2 components: the iron protein and the molybdenum-iron protein.</text>
</comment>
<comment type="subunit">
    <text evidence="4">Homodimer.</text>
</comment>
<dbReference type="Gene3D" id="3.40.50.300">
    <property type="entry name" value="P-loop containing nucleotide triphosphate hydrolases"/>
    <property type="match status" value="1"/>
</dbReference>
<dbReference type="Proteomes" id="UP000199659">
    <property type="component" value="Unassembled WGS sequence"/>
</dbReference>
<keyword evidence="7 12" id="KW-0547">Nucleotide-binding</keyword>
<keyword evidence="9 12" id="KW-0408">Iron</keyword>
<dbReference type="GO" id="GO:0046872">
    <property type="term" value="F:metal ion binding"/>
    <property type="evidence" value="ECO:0007669"/>
    <property type="project" value="UniProtKB-KW"/>
</dbReference>
<protein>
    <recommendedName>
        <fullName evidence="5">nitrogenase</fullName>
        <ecNumber evidence="5">1.18.6.1</ecNumber>
    </recommendedName>
</protein>
<dbReference type="PIRSF" id="PIRSF000363">
    <property type="entry name" value="Nitrogenase_iron"/>
    <property type="match status" value="1"/>
</dbReference>
<evidence type="ECO:0000313" key="14">
    <source>
        <dbReference type="Proteomes" id="UP000199659"/>
    </source>
</evidence>
<dbReference type="PROSITE" id="PS51026">
    <property type="entry name" value="NIFH_FRXC_3"/>
    <property type="match status" value="1"/>
</dbReference>
<dbReference type="AlphaFoldDB" id="A0A1I6HTG1"/>
<comment type="catalytic activity">
    <reaction evidence="11">
        <text>N2 + 8 reduced [2Fe-2S]-[ferredoxin] + 16 ATP + 16 H2O = H2 + 8 oxidized [2Fe-2S]-[ferredoxin] + 2 NH4(+) + 16 ADP + 16 phosphate + 6 H(+)</text>
        <dbReference type="Rhea" id="RHEA:21448"/>
        <dbReference type="Rhea" id="RHEA-COMP:10000"/>
        <dbReference type="Rhea" id="RHEA-COMP:10001"/>
        <dbReference type="ChEBI" id="CHEBI:15377"/>
        <dbReference type="ChEBI" id="CHEBI:15378"/>
        <dbReference type="ChEBI" id="CHEBI:17997"/>
        <dbReference type="ChEBI" id="CHEBI:18276"/>
        <dbReference type="ChEBI" id="CHEBI:28938"/>
        <dbReference type="ChEBI" id="CHEBI:30616"/>
        <dbReference type="ChEBI" id="CHEBI:33737"/>
        <dbReference type="ChEBI" id="CHEBI:33738"/>
        <dbReference type="ChEBI" id="CHEBI:43474"/>
        <dbReference type="ChEBI" id="CHEBI:456216"/>
        <dbReference type="EC" id="1.18.6.1"/>
    </reaction>
</comment>
<sequence>MKKMKQIAIYGKGGIGKSTTCSNLSASLSLLGYKVLQIGCDPKADSTKNLIGGKSKPSVLDYIRESSVKVTKEGILTKGFSNTYCIEAGGPEPGVGCAGRGIITAIEMINELNIFEELDIDVVIYDVLGDVVCGGFAVPLRMGFAKEVYLVTSGEAMALYAANNISKAIQRFGQRSDVRLGGIICNQRNAYMEKEIVTGLAKNLSSQVIGWIPRDNIVQECELKNATVVEGSPESDMAKVYSQLASNIMSNENFVIPTPMDDMQFDFMIKQPMKMQIQ</sequence>
<dbReference type="GO" id="GO:0005524">
    <property type="term" value="F:ATP binding"/>
    <property type="evidence" value="ECO:0007669"/>
    <property type="project" value="UniProtKB-KW"/>
</dbReference>
<evidence type="ECO:0000256" key="3">
    <source>
        <dbReference type="ARBA" id="ARBA00005504"/>
    </source>
</evidence>
<dbReference type="GO" id="GO:0051539">
    <property type="term" value="F:4 iron, 4 sulfur cluster binding"/>
    <property type="evidence" value="ECO:0007669"/>
    <property type="project" value="UniProtKB-KW"/>
</dbReference>
<evidence type="ECO:0000256" key="11">
    <source>
        <dbReference type="ARBA" id="ARBA00047967"/>
    </source>
</evidence>
<evidence type="ECO:0000256" key="7">
    <source>
        <dbReference type="ARBA" id="ARBA00022741"/>
    </source>
</evidence>
<comment type="cofactor">
    <cofactor evidence="1">
        <name>[4Fe-4S] cluster</name>
        <dbReference type="ChEBI" id="CHEBI:49883"/>
    </cofactor>
</comment>
<keyword evidence="14" id="KW-1185">Reference proteome</keyword>
<dbReference type="InterPro" id="IPR030655">
    <property type="entry name" value="NifH/chlL_CS"/>
</dbReference>
<evidence type="ECO:0000256" key="10">
    <source>
        <dbReference type="ARBA" id="ARBA00023014"/>
    </source>
</evidence>
<comment type="similarity">
    <text evidence="3 12">Belongs to the NifH/BchL/ChlL family.</text>
</comment>
<dbReference type="PANTHER" id="PTHR42864:SF2">
    <property type="entry name" value="LIGHT-INDEPENDENT PROTOCHLOROPHYLLIDE REDUCTASE IRON-SULFUR ATP-BINDING PROTEIN"/>
    <property type="match status" value="1"/>
</dbReference>
<evidence type="ECO:0000256" key="4">
    <source>
        <dbReference type="ARBA" id="ARBA00011738"/>
    </source>
</evidence>
<evidence type="ECO:0000256" key="9">
    <source>
        <dbReference type="ARBA" id="ARBA00023004"/>
    </source>
</evidence>
<dbReference type="CDD" id="cd02040">
    <property type="entry name" value="NifH"/>
    <property type="match status" value="1"/>
</dbReference>
<evidence type="ECO:0000313" key="13">
    <source>
        <dbReference type="EMBL" id="SFR57540.1"/>
    </source>
</evidence>
<keyword evidence="8 12" id="KW-0067">ATP-binding</keyword>
<keyword evidence="12" id="KW-0560">Oxidoreductase</keyword>
<evidence type="ECO:0000256" key="5">
    <source>
        <dbReference type="ARBA" id="ARBA00012773"/>
    </source>
</evidence>
<dbReference type="PRINTS" id="PR00091">
    <property type="entry name" value="NITROGNASEII"/>
</dbReference>
<dbReference type="InterPro" id="IPR000392">
    <property type="entry name" value="NifH/frxC"/>
</dbReference>
<dbReference type="PANTHER" id="PTHR42864">
    <property type="entry name" value="LIGHT-INDEPENDENT PROTOCHLOROPHYLLIDE REDUCTASE IRON-SULFUR ATP-BINDING PROTEIN"/>
    <property type="match status" value="1"/>
</dbReference>
<reference evidence="13 14" key="1">
    <citation type="submission" date="2016-10" db="EMBL/GenBank/DDBJ databases">
        <authorList>
            <person name="de Groot N.N."/>
        </authorList>
    </citation>
    <scope>NUCLEOTIDE SEQUENCE [LARGE SCALE GENOMIC DNA]</scope>
    <source>
        <strain evidence="13 14">743A</strain>
    </source>
</reference>
<evidence type="ECO:0000256" key="8">
    <source>
        <dbReference type="ARBA" id="ARBA00022840"/>
    </source>
</evidence>
<evidence type="ECO:0000256" key="1">
    <source>
        <dbReference type="ARBA" id="ARBA00001966"/>
    </source>
</evidence>
<dbReference type="SUPFAM" id="SSF52540">
    <property type="entry name" value="P-loop containing nucleoside triphosphate hydrolases"/>
    <property type="match status" value="1"/>
</dbReference>
<dbReference type="Pfam" id="PF00142">
    <property type="entry name" value="Fer4_NifH"/>
    <property type="match status" value="1"/>
</dbReference>
<dbReference type="EMBL" id="FOYZ01000001">
    <property type="protein sequence ID" value="SFR57540.1"/>
    <property type="molecule type" value="Genomic_DNA"/>
</dbReference>
<evidence type="ECO:0000256" key="12">
    <source>
        <dbReference type="RuleBase" id="RU003688"/>
    </source>
</evidence>
<dbReference type="STRING" id="37658.SAMN05661086_00257"/>
<keyword evidence="6 12" id="KW-0479">Metal-binding</keyword>
<name>A0A1I6HTG1_9FIRM</name>
<dbReference type="EC" id="1.18.6.1" evidence="5"/>
<dbReference type="GO" id="GO:0016163">
    <property type="term" value="F:nitrogenase activity"/>
    <property type="evidence" value="ECO:0007669"/>
    <property type="project" value="UniProtKB-EC"/>
</dbReference>
<accession>A0A1I6HTG1</accession>